<dbReference type="RefSeq" id="WP_202887211.1">
    <property type="nucleotide sequence ID" value="NZ_BAAAVN010000015.1"/>
</dbReference>
<keyword evidence="8" id="KW-1185">Reference proteome</keyword>
<feature type="transmembrane region" description="Helical" evidence="5">
    <location>
        <begin position="129"/>
        <end position="155"/>
    </location>
</feature>
<keyword evidence="4 5" id="KW-0472">Membrane</keyword>
<evidence type="ECO:0000259" key="6">
    <source>
        <dbReference type="PROSITE" id="PS50928"/>
    </source>
</evidence>
<dbReference type="PANTHER" id="PTHR43376:SF1">
    <property type="entry name" value="OLIGOPEPTIDE TRANSPORT SYSTEM PERMEASE PROTEIN"/>
    <property type="match status" value="1"/>
</dbReference>
<feature type="transmembrane region" description="Helical" evidence="5">
    <location>
        <begin position="31"/>
        <end position="52"/>
    </location>
</feature>
<reference evidence="7 8" key="1">
    <citation type="submission" date="2020-08" db="EMBL/GenBank/DDBJ databases">
        <title>Sequencing the genomes of 1000 actinobacteria strains.</title>
        <authorList>
            <person name="Klenk H.-P."/>
        </authorList>
    </citation>
    <scope>NUCLEOTIDE SEQUENCE [LARGE SCALE GENOMIC DNA]</scope>
    <source>
        <strain evidence="7 8">DSM 17294</strain>
    </source>
</reference>
<evidence type="ECO:0000313" key="7">
    <source>
        <dbReference type="EMBL" id="MBB5977949.1"/>
    </source>
</evidence>
<evidence type="ECO:0000256" key="3">
    <source>
        <dbReference type="ARBA" id="ARBA00022989"/>
    </source>
</evidence>
<evidence type="ECO:0000256" key="1">
    <source>
        <dbReference type="ARBA" id="ARBA00004141"/>
    </source>
</evidence>
<dbReference type="GO" id="GO:0005886">
    <property type="term" value="C:plasma membrane"/>
    <property type="evidence" value="ECO:0007669"/>
    <property type="project" value="UniProtKB-SubCell"/>
</dbReference>
<evidence type="ECO:0000256" key="5">
    <source>
        <dbReference type="RuleBase" id="RU363032"/>
    </source>
</evidence>
<dbReference type="Pfam" id="PF00528">
    <property type="entry name" value="BPD_transp_1"/>
    <property type="match status" value="1"/>
</dbReference>
<comment type="caution">
    <text evidence="7">The sequence shown here is derived from an EMBL/GenBank/DDBJ whole genome shotgun (WGS) entry which is preliminary data.</text>
</comment>
<dbReference type="GO" id="GO:0055085">
    <property type="term" value="P:transmembrane transport"/>
    <property type="evidence" value="ECO:0007669"/>
    <property type="project" value="InterPro"/>
</dbReference>
<dbReference type="InterPro" id="IPR035906">
    <property type="entry name" value="MetI-like_sf"/>
</dbReference>
<dbReference type="EMBL" id="JACHNF010000001">
    <property type="protein sequence ID" value="MBB5977949.1"/>
    <property type="molecule type" value="Genomic_DNA"/>
</dbReference>
<keyword evidence="2 5" id="KW-0812">Transmembrane</keyword>
<evidence type="ECO:0000313" key="8">
    <source>
        <dbReference type="Proteomes" id="UP000558997"/>
    </source>
</evidence>
<feature type="transmembrane region" description="Helical" evidence="5">
    <location>
        <begin position="286"/>
        <end position="308"/>
    </location>
</feature>
<comment type="similarity">
    <text evidence="5">Belongs to the binding-protein-dependent transport system permease family.</text>
</comment>
<keyword evidence="5" id="KW-0813">Transport</keyword>
<dbReference type="Proteomes" id="UP000558997">
    <property type="component" value="Unassembled WGS sequence"/>
</dbReference>
<comment type="subcellular location">
    <subcellularLocation>
        <location evidence="5">Cell membrane</location>
        <topology evidence="5">Multi-pass membrane protein</topology>
    </subcellularLocation>
    <subcellularLocation>
        <location evidence="1">Membrane</location>
        <topology evidence="1">Multi-pass membrane protein</topology>
    </subcellularLocation>
</comment>
<proteinExistence type="inferred from homology"/>
<sequence>MTQATAPPAGAAIDPAAVPRRFRGAGRPNYFLRRAGFYLITTLIAITLNFAIPRFMPGDPAGALIRQIQITTGAPPSGAEMAAIRRFYGDPTSNLIGDYLDYWKALAHFDFGVSVAHYPVPVADMVLQALPWTLVLIGSTTFLAWIVGTLAGAYLGWRPGNVLDSVALPLSTFASSLPMFWFGLVVLWVFGMQLGWFPISGAYDPDVPFQINNIWFLLSVVRYGVLPAAVLVLLGLNGWLFSMRNVMVSTVTEDYVLLARAKGLSAPRVLLGYAARNALLPNVTGLAMAIGGVIGGAILVETVFTYPGMGLLLQQAITGHDFPVMQTVLLMLTLIMIVANLVADLTYGLLDPRTREVR</sequence>
<dbReference type="InterPro" id="IPR000515">
    <property type="entry name" value="MetI-like"/>
</dbReference>
<name>A0A841DK04_9ACTN</name>
<feature type="domain" description="ABC transmembrane type-1" evidence="6">
    <location>
        <begin position="130"/>
        <end position="343"/>
    </location>
</feature>
<dbReference type="CDD" id="cd06261">
    <property type="entry name" value="TM_PBP2"/>
    <property type="match status" value="1"/>
</dbReference>
<dbReference type="Gene3D" id="1.10.3720.10">
    <property type="entry name" value="MetI-like"/>
    <property type="match status" value="1"/>
</dbReference>
<feature type="transmembrane region" description="Helical" evidence="5">
    <location>
        <begin position="214"/>
        <end position="236"/>
    </location>
</feature>
<accession>A0A841DK04</accession>
<evidence type="ECO:0000256" key="4">
    <source>
        <dbReference type="ARBA" id="ARBA00023136"/>
    </source>
</evidence>
<feature type="transmembrane region" description="Helical" evidence="5">
    <location>
        <begin position="328"/>
        <end position="350"/>
    </location>
</feature>
<dbReference type="AlphaFoldDB" id="A0A841DK04"/>
<protein>
    <submittedName>
        <fullName evidence="7">Peptide/nickel transport system permease protein</fullName>
    </submittedName>
</protein>
<dbReference type="PROSITE" id="PS50928">
    <property type="entry name" value="ABC_TM1"/>
    <property type="match status" value="1"/>
</dbReference>
<organism evidence="7 8">
    <name type="scientific">Kribbella solani</name>
    <dbReference type="NCBI Taxonomy" id="236067"/>
    <lineage>
        <taxon>Bacteria</taxon>
        <taxon>Bacillati</taxon>
        <taxon>Actinomycetota</taxon>
        <taxon>Actinomycetes</taxon>
        <taxon>Propionibacteriales</taxon>
        <taxon>Kribbellaceae</taxon>
        <taxon>Kribbella</taxon>
    </lineage>
</organism>
<evidence type="ECO:0000256" key="2">
    <source>
        <dbReference type="ARBA" id="ARBA00022692"/>
    </source>
</evidence>
<feature type="transmembrane region" description="Helical" evidence="5">
    <location>
        <begin position="167"/>
        <end position="194"/>
    </location>
</feature>
<gene>
    <name evidence="7" type="ORF">HDA44_001290</name>
</gene>
<dbReference type="PANTHER" id="PTHR43376">
    <property type="entry name" value="OLIGOPEPTIDE TRANSPORT SYSTEM PERMEASE PROTEIN"/>
    <property type="match status" value="1"/>
</dbReference>
<dbReference type="SUPFAM" id="SSF161098">
    <property type="entry name" value="MetI-like"/>
    <property type="match status" value="1"/>
</dbReference>
<keyword evidence="3 5" id="KW-1133">Transmembrane helix</keyword>